<comment type="subcellular location">
    <subcellularLocation>
        <location evidence="2">Endosome membrane</location>
        <topology evidence="2">Peripheral membrane protein</topology>
    </subcellularLocation>
    <subcellularLocation>
        <location evidence="1">Golgi apparatus</location>
        <location evidence="1">trans-Golgi network membrane</location>
        <topology evidence="1">Peripheral membrane protein</topology>
    </subcellularLocation>
</comment>
<evidence type="ECO:0000256" key="2">
    <source>
        <dbReference type="ARBA" id="ARBA00004481"/>
    </source>
</evidence>
<dbReference type="GO" id="GO:0010008">
    <property type="term" value="C:endosome membrane"/>
    <property type="evidence" value="ECO:0007669"/>
    <property type="project" value="UniProtKB-SubCell"/>
</dbReference>
<feature type="coiled-coil region" evidence="7">
    <location>
        <begin position="53"/>
        <end position="112"/>
    </location>
</feature>
<dbReference type="InterPro" id="IPR005607">
    <property type="entry name" value="BSD_dom"/>
</dbReference>
<dbReference type="Pfam" id="PF16854">
    <property type="entry name" value="VPS53_C"/>
    <property type="match status" value="1"/>
</dbReference>
<keyword evidence="7" id="KW-0175">Coiled coil</keyword>
<dbReference type="STRING" id="478820.A0A196S7T2"/>
<dbReference type="GO" id="GO:0005829">
    <property type="term" value="C:cytosol"/>
    <property type="evidence" value="ECO:0007669"/>
    <property type="project" value="GOC"/>
</dbReference>
<proteinExistence type="inferred from homology"/>
<dbReference type="Gene3D" id="1.10.3970.10">
    <property type="entry name" value="BSD domain"/>
    <property type="match status" value="1"/>
</dbReference>
<dbReference type="EMBL" id="LXWW01000544">
    <property type="protein sequence ID" value="OAO12426.1"/>
    <property type="molecule type" value="Genomic_DNA"/>
</dbReference>
<organism evidence="9 10">
    <name type="scientific">Blastocystis sp. subtype 1 (strain ATCC 50177 / NandII)</name>
    <dbReference type="NCBI Taxonomy" id="478820"/>
    <lineage>
        <taxon>Eukaryota</taxon>
        <taxon>Sar</taxon>
        <taxon>Stramenopiles</taxon>
        <taxon>Bigyra</taxon>
        <taxon>Opalozoa</taxon>
        <taxon>Opalinata</taxon>
        <taxon>Blastocystidae</taxon>
        <taxon>Blastocystis</taxon>
    </lineage>
</organism>
<keyword evidence="4" id="KW-0967">Endosome</keyword>
<dbReference type="SMART" id="SM00751">
    <property type="entry name" value="BSD"/>
    <property type="match status" value="1"/>
</dbReference>
<keyword evidence="5" id="KW-0333">Golgi apparatus</keyword>
<reference evidence="9 10" key="1">
    <citation type="submission" date="2016-05" db="EMBL/GenBank/DDBJ databases">
        <title>Nuclear genome of Blastocystis sp. subtype 1 NandII.</title>
        <authorList>
            <person name="Gentekaki E."/>
            <person name="Curtis B."/>
            <person name="Stairs C."/>
            <person name="Eme L."/>
            <person name="Herman E."/>
            <person name="Klimes V."/>
            <person name="Arias M.C."/>
            <person name="Elias M."/>
            <person name="Hilliou F."/>
            <person name="Klute M."/>
            <person name="Malik S.-B."/>
            <person name="Pightling A."/>
            <person name="Rachubinski R."/>
            <person name="Salas D."/>
            <person name="Schlacht A."/>
            <person name="Suga H."/>
            <person name="Archibald J."/>
            <person name="Ball S.G."/>
            <person name="Clark G."/>
            <person name="Dacks J."/>
            <person name="Van Der Giezen M."/>
            <person name="Tsaousis A."/>
            <person name="Roger A."/>
        </authorList>
    </citation>
    <scope>NUCLEOTIDE SEQUENCE [LARGE SCALE GENOMIC DNA]</scope>
    <source>
        <strain evidence="10">ATCC 50177 / NandII</strain>
    </source>
</reference>
<evidence type="ECO:0000256" key="5">
    <source>
        <dbReference type="ARBA" id="ARBA00023034"/>
    </source>
</evidence>
<dbReference type="GO" id="GO:0042147">
    <property type="term" value="P:retrograde transport, endosome to Golgi"/>
    <property type="evidence" value="ECO:0007669"/>
    <property type="project" value="InterPro"/>
</dbReference>
<dbReference type="InterPro" id="IPR039766">
    <property type="entry name" value="Vps53"/>
</dbReference>
<dbReference type="GO" id="GO:0000938">
    <property type="term" value="C:GARP complex"/>
    <property type="evidence" value="ECO:0007669"/>
    <property type="project" value="InterPro"/>
</dbReference>
<evidence type="ECO:0000256" key="1">
    <source>
        <dbReference type="ARBA" id="ARBA00004150"/>
    </source>
</evidence>
<comment type="caution">
    <text evidence="9">The sequence shown here is derived from an EMBL/GenBank/DDBJ whole genome shotgun (WGS) entry which is preliminary data.</text>
</comment>
<gene>
    <name evidence="9" type="ORF">AV274_5893</name>
</gene>
<dbReference type="PANTHER" id="PTHR12820">
    <property type="entry name" value="VACUOLAR SORTING PROTEIN 53"/>
    <property type="match status" value="1"/>
</dbReference>
<dbReference type="PROSITE" id="PS50858">
    <property type="entry name" value="BSD"/>
    <property type="match status" value="1"/>
</dbReference>
<keyword evidence="6" id="KW-0472">Membrane</keyword>
<dbReference type="PANTHER" id="PTHR12820:SF0">
    <property type="entry name" value="VACUOLAR PROTEIN SORTING-ASSOCIATED PROTEIN 53 HOMOLOG"/>
    <property type="match status" value="1"/>
</dbReference>
<evidence type="ECO:0000256" key="3">
    <source>
        <dbReference type="ARBA" id="ARBA00008628"/>
    </source>
</evidence>
<evidence type="ECO:0000256" key="6">
    <source>
        <dbReference type="ARBA" id="ARBA00023136"/>
    </source>
</evidence>
<feature type="domain" description="BSD" evidence="8">
    <location>
        <begin position="416"/>
        <end position="465"/>
    </location>
</feature>
<dbReference type="Proteomes" id="UP000078348">
    <property type="component" value="Unassembled WGS sequence"/>
</dbReference>
<dbReference type="Pfam" id="PF04100">
    <property type="entry name" value="Vps53_N"/>
    <property type="match status" value="1"/>
</dbReference>
<dbReference type="AlphaFoldDB" id="A0A196S7T2"/>
<accession>A0A196S7T2</accession>
<dbReference type="Pfam" id="PF03909">
    <property type="entry name" value="BSD"/>
    <property type="match status" value="1"/>
</dbReference>
<evidence type="ECO:0000256" key="7">
    <source>
        <dbReference type="SAM" id="Coils"/>
    </source>
</evidence>
<evidence type="ECO:0000259" key="8">
    <source>
        <dbReference type="PROSITE" id="PS50858"/>
    </source>
</evidence>
<dbReference type="InterPro" id="IPR031745">
    <property type="entry name" value="Vps53_C"/>
</dbReference>
<evidence type="ECO:0000313" key="9">
    <source>
        <dbReference type="EMBL" id="OAO12426.1"/>
    </source>
</evidence>
<dbReference type="InterPro" id="IPR035925">
    <property type="entry name" value="BSD_dom_sf"/>
</dbReference>
<dbReference type="InterPro" id="IPR007234">
    <property type="entry name" value="Vps53_N"/>
</dbReference>
<keyword evidence="10" id="KW-1185">Reference proteome</keyword>
<dbReference type="SUPFAM" id="SSF140383">
    <property type="entry name" value="BSD domain-like"/>
    <property type="match status" value="1"/>
</dbReference>
<evidence type="ECO:0000256" key="4">
    <source>
        <dbReference type="ARBA" id="ARBA00022753"/>
    </source>
</evidence>
<dbReference type="OrthoDB" id="10261632at2759"/>
<sequence length="537" mass="61169">MDSTPMAEDFSLVLDPEVDEALATILDSKDPLDAPNFDPVAYINDQFPDEEAMTKLNTYSEDLKTHIDELEEQILQTVRDQSEVGRSAESDVEEAKQTISDLFGRIMEIKEKAAQSEEMVQVICKNISKLDTAKRNLTESLNALARLQMFLSSLEAAEALKGTHQYIKAARSMAAVMQLSRFFDKYKDIENAPLLSPPHPQIQVLLHRVMELRDAFCTSIFTDFDQIEDLIYTFDDASNHPVTEDMIDALAADDQAYDDTQVTRPRLQAACYVIDAMGAETRDRLVKSFCMLLDLHSLKTLFLQLPTVQQNETDEMKYVIPPTYTKFVNKAVDKADMMLKLLGTPVAYLASSMHNIMPDGTEDDLVTILTVKGVTKAEKAEDVDDNERFRVMNTDARTYSVLEEDEKADYEQWLQQRDLVSLHSLKMSLIKEHPVIQVMYHRLVPSVVSDSQFWNFYFFHMEKAGYDFYKGQEHVEEKSEPTVGSPVKELLQSKELEEWSDVDLSDKENPKDLEEAVADVNGAIDVDVNSDDWGEWE</sequence>
<comment type="similarity">
    <text evidence="3">Belongs to the VPS53 family.</text>
</comment>
<evidence type="ECO:0000313" key="10">
    <source>
        <dbReference type="Proteomes" id="UP000078348"/>
    </source>
</evidence>
<name>A0A196S7T2_BLAHN</name>
<protein>
    <submittedName>
        <fullName evidence="9">Vps53-like protein</fullName>
    </submittedName>
</protein>